<evidence type="ECO:0000313" key="1">
    <source>
        <dbReference type="EMBL" id="AIY18686.1"/>
    </source>
</evidence>
<dbReference type="STRING" id="2045.KR76_21380"/>
<accession>A0A0A1DMQ8</accession>
<proteinExistence type="predicted"/>
<gene>
    <name evidence="1" type="ORF">KR76_21380</name>
</gene>
<name>A0A0A1DMQ8_NOCSI</name>
<reference evidence="1 2" key="1">
    <citation type="journal article" date="2015" name="Genome Announc.">
        <title>Complete Genome Sequence of Steroid-Transforming Nocardioides simplex VKM Ac-2033D.</title>
        <authorList>
            <person name="Shtratnikova V.Y."/>
            <person name="Schelkunov M.I."/>
            <person name="Pekov Y.A."/>
            <person name="Fokina V.V."/>
            <person name="Logacheva M.D."/>
            <person name="Sokolov S.L."/>
            <person name="Bragin E.Y."/>
            <person name="Ashapkin V.V."/>
            <person name="Donova M.V."/>
        </authorList>
    </citation>
    <scope>NUCLEOTIDE SEQUENCE [LARGE SCALE GENOMIC DNA]</scope>
    <source>
        <strain evidence="1 2">VKM Ac-2033D</strain>
    </source>
</reference>
<dbReference type="GeneID" id="96611340"/>
<dbReference type="HOGENOM" id="CLU_1584776_0_0_11"/>
<sequence>MKRLASHRDLAALAIAIALAVGFFAWRCWPASVFGTADPDDGEGDRCGFGIVAETADPDALVATPGALEPGQYFDVRRADGRVSDLGDLLLHGDEESGCLTYSLIAGGSGPTWIDVTGQTQIFTVREVEPPIRTVEHVVPETAGVGQYLACAVYEDRGPECAEVTVSR</sequence>
<keyword evidence="2" id="KW-1185">Reference proteome</keyword>
<organism evidence="1 2">
    <name type="scientific">Nocardioides simplex</name>
    <name type="common">Arthrobacter simplex</name>
    <dbReference type="NCBI Taxonomy" id="2045"/>
    <lineage>
        <taxon>Bacteria</taxon>
        <taxon>Bacillati</taxon>
        <taxon>Actinomycetota</taxon>
        <taxon>Actinomycetes</taxon>
        <taxon>Propionibacteriales</taxon>
        <taxon>Nocardioidaceae</taxon>
        <taxon>Pimelobacter</taxon>
    </lineage>
</organism>
<evidence type="ECO:0000313" key="2">
    <source>
        <dbReference type="Proteomes" id="UP000030300"/>
    </source>
</evidence>
<dbReference type="AlphaFoldDB" id="A0A0A1DMQ8"/>
<dbReference type="KEGG" id="psim:KR76_21380"/>
<dbReference type="EMBL" id="CP009896">
    <property type="protein sequence ID" value="AIY18686.1"/>
    <property type="molecule type" value="Genomic_DNA"/>
</dbReference>
<dbReference type="Proteomes" id="UP000030300">
    <property type="component" value="Chromosome"/>
</dbReference>
<dbReference type="RefSeq" id="WP_038681165.1">
    <property type="nucleotide sequence ID" value="NZ_BJMC01000011.1"/>
</dbReference>
<protein>
    <submittedName>
        <fullName evidence="1">Uncharacterized protein</fullName>
    </submittedName>
</protein>